<evidence type="ECO:0000256" key="1">
    <source>
        <dbReference type="ARBA" id="ARBA00005791"/>
    </source>
</evidence>
<dbReference type="PROSITE" id="PS51352">
    <property type="entry name" value="THIOREDOXIN_2"/>
    <property type="match status" value="1"/>
</dbReference>
<dbReference type="InterPro" id="IPR036249">
    <property type="entry name" value="Thioredoxin-like_sf"/>
</dbReference>
<feature type="domain" description="Thioredoxin" evidence="2">
    <location>
        <begin position="1"/>
        <end position="174"/>
    </location>
</feature>
<accession>A0A1I6MQZ9</accession>
<proteinExistence type="inferred from homology"/>
<keyword evidence="4" id="KW-1185">Reference proteome</keyword>
<dbReference type="GO" id="GO:0016853">
    <property type="term" value="F:isomerase activity"/>
    <property type="evidence" value="ECO:0007669"/>
    <property type="project" value="UniProtKB-KW"/>
</dbReference>
<dbReference type="SUPFAM" id="SSF52833">
    <property type="entry name" value="Thioredoxin-like"/>
    <property type="match status" value="1"/>
</dbReference>
<sequence>MTRLSISIGPDEHVQGNPEAGCSLVEYGDYECPSCAQLQPVIKKLQRHFGSRLSFVFRNFPLREMHPWAEAAAETAEFAGAHGKFWEMHDLLIENQAILSGSLLLDLANRLGLSSTELDTALNAKTYRHKVLDDFEGGVRNGVNGTPTLFIDDQRYDGSLDSESLADAIGETLLQTEA</sequence>
<dbReference type="InterPro" id="IPR013766">
    <property type="entry name" value="Thioredoxin_domain"/>
</dbReference>
<dbReference type="Pfam" id="PF13462">
    <property type="entry name" value="Thioredoxin_4"/>
    <property type="match status" value="1"/>
</dbReference>
<dbReference type="InterPro" id="IPR012336">
    <property type="entry name" value="Thioredoxin-like_fold"/>
</dbReference>
<dbReference type="OrthoDB" id="117402at2"/>
<name>A0A1I6MQZ9_9BACT</name>
<evidence type="ECO:0000313" key="4">
    <source>
        <dbReference type="Proteomes" id="UP000199024"/>
    </source>
</evidence>
<organism evidence="3 4">
    <name type="scientific">Granulicella pectinivorans</name>
    <dbReference type="NCBI Taxonomy" id="474950"/>
    <lineage>
        <taxon>Bacteria</taxon>
        <taxon>Pseudomonadati</taxon>
        <taxon>Acidobacteriota</taxon>
        <taxon>Terriglobia</taxon>
        <taxon>Terriglobales</taxon>
        <taxon>Acidobacteriaceae</taxon>
        <taxon>Granulicella</taxon>
    </lineage>
</organism>
<reference evidence="3 4" key="1">
    <citation type="submission" date="2016-10" db="EMBL/GenBank/DDBJ databases">
        <authorList>
            <person name="de Groot N.N."/>
        </authorList>
    </citation>
    <scope>NUCLEOTIDE SEQUENCE [LARGE SCALE GENOMIC DNA]</scope>
    <source>
        <strain evidence="3 4">DSM 21001</strain>
    </source>
</reference>
<evidence type="ECO:0000313" key="3">
    <source>
        <dbReference type="EMBL" id="SFS18140.1"/>
    </source>
</evidence>
<evidence type="ECO:0000259" key="2">
    <source>
        <dbReference type="PROSITE" id="PS51352"/>
    </source>
</evidence>
<dbReference type="AlphaFoldDB" id="A0A1I6MQZ9"/>
<dbReference type="PANTHER" id="PTHR13887">
    <property type="entry name" value="GLUTATHIONE S-TRANSFERASE KAPPA"/>
    <property type="match status" value="1"/>
</dbReference>
<dbReference type="STRING" id="474950.SAMN05421771_3356"/>
<dbReference type="Proteomes" id="UP000199024">
    <property type="component" value="Unassembled WGS sequence"/>
</dbReference>
<dbReference type="EMBL" id="FOZL01000001">
    <property type="protein sequence ID" value="SFS18140.1"/>
    <property type="molecule type" value="Genomic_DNA"/>
</dbReference>
<dbReference type="RefSeq" id="WP_089840818.1">
    <property type="nucleotide sequence ID" value="NZ_FOZL01000001.1"/>
</dbReference>
<protein>
    <submittedName>
        <fullName evidence="3">Protein-disulfide isomerase</fullName>
    </submittedName>
</protein>
<comment type="similarity">
    <text evidence="1">Belongs to the thioredoxin family. DsbA subfamily.</text>
</comment>
<dbReference type="PANTHER" id="PTHR13887:SF55">
    <property type="entry name" value="SLR0313 PROTEIN"/>
    <property type="match status" value="1"/>
</dbReference>
<dbReference type="Gene3D" id="3.40.30.10">
    <property type="entry name" value="Glutaredoxin"/>
    <property type="match status" value="1"/>
</dbReference>
<gene>
    <name evidence="3" type="ORF">SAMN05421771_3356</name>
</gene>
<keyword evidence="3" id="KW-0413">Isomerase</keyword>